<evidence type="ECO:0000313" key="2">
    <source>
        <dbReference type="Proteomes" id="UP001352852"/>
    </source>
</evidence>
<name>A0ABU7DHV1_9TELE</name>
<reference evidence="1 2" key="1">
    <citation type="submission" date="2021-06" db="EMBL/GenBank/DDBJ databases">
        <authorList>
            <person name="Palmer J.M."/>
        </authorList>
    </citation>
    <scope>NUCLEOTIDE SEQUENCE [LARGE SCALE GENOMIC DNA]</scope>
    <source>
        <strain evidence="1 2">CL_MEX2019</strain>
        <tissue evidence="1">Muscle</tissue>
    </source>
</reference>
<protein>
    <submittedName>
        <fullName evidence="1">Uncharacterized protein</fullName>
    </submittedName>
</protein>
<proteinExistence type="predicted"/>
<gene>
    <name evidence="1" type="ORF">CHARACLAT_017340</name>
</gene>
<dbReference type="EMBL" id="JAHUTJ010026044">
    <property type="protein sequence ID" value="MED6274522.1"/>
    <property type="molecule type" value="Genomic_DNA"/>
</dbReference>
<organism evidence="1 2">
    <name type="scientific">Characodon lateralis</name>
    <dbReference type="NCBI Taxonomy" id="208331"/>
    <lineage>
        <taxon>Eukaryota</taxon>
        <taxon>Metazoa</taxon>
        <taxon>Chordata</taxon>
        <taxon>Craniata</taxon>
        <taxon>Vertebrata</taxon>
        <taxon>Euteleostomi</taxon>
        <taxon>Actinopterygii</taxon>
        <taxon>Neopterygii</taxon>
        <taxon>Teleostei</taxon>
        <taxon>Neoteleostei</taxon>
        <taxon>Acanthomorphata</taxon>
        <taxon>Ovalentaria</taxon>
        <taxon>Atherinomorphae</taxon>
        <taxon>Cyprinodontiformes</taxon>
        <taxon>Goodeidae</taxon>
        <taxon>Characodon</taxon>
    </lineage>
</organism>
<evidence type="ECO:0000313" key="1">
    <source>
        <dbReference type="EMBL" id="MED6274522.1"/>
    </source>
</evidence>
<comment type="caution">
    <text evidence="1">The sequence shown here is derived from an EMBL/GenBank/DDBJ whole genome shotgun (WGS) entry which is preliminary data.</text>
</comment>
<sequence length="102" mass="11676">MAVHQRVLPAPHSVSMRQLLIQTPPILITKETQGLHPSQAAFGLFVFFIQRSNEIQLVDETWTSGHPFYQSLNLPVTKTRLDSLKLKKATKKVYNSRKYKAD</sequence>
<accession>A0ABU7DHV1</accession>
<keyword evidence="2" id="KW-1185">Reference proteome</keyword>
<dbReference type="Proteomes" id="UP001352852">
    <property type="component" value="Unassembled WGS sequence"/>
</dbReference>